<dbReference type="Proteomes" id="UP000243686">
    <property type="component" value="Unassembled WGS sequence"/>
</dbReference>
<reference evidence="1 2" key="1">
    <citation type="submission" date="2015-03" db="EMBL/GenBank/DDBJ databases">
        <title>Draft genome of the nematode, Opisthorchis viverrini.</title>
        <authorList>
            <person name="Mitreva M."/>
        </authorList>
    </citation>
    <scope>NUCLEOTIDE SEQUENCE [LARGE SCALE GENOMIC DNA]</scope>
    <source>
        <strain evidence="1">Khon Kaen</strain>
    </source>
</reference>
<organism evidence="1 2">
    <name type="scientific">Opisthorchis viverrini</name>
    <name type="common">Southeast Asian liver fluke</name>
    <dbReference type="NCBI Taxonomy" id="6198"/>
    <lineage>
        <taxon>Eukaryota</taxon>
        <taxon>Metazoa</taxon>
        <taxon>Spiralia</taxon>
        <taxon>Lophotrochozoa</taxon>
        <taxon>Platyhelminthes</taxon>
        <taxon>Trematoda</taxon>
        <taxon>Digenea</taxon>
        <taxon>Opisthorchiida</taxon>
        <taxon>Opisthorchiata</taxon>
        <taxon>Opisthorchiidae</taxon>
        <taxon>Opisthorchis</taxon>
    </lineage>
</organism>
<feature type="non-terminal residue" evidence="1">
    <location>
        <position position="98"/>
    </location>
</feature>
<dbReference type="EMBL" id="KV897116">
    <property type="protein sequence ID" value="OON16559.1"/>
    <property type="molecule type" value="Genomic_DNA"/>
</dbReference>
<sequence>MLETLNFLVINAHLALSVISFRMDLKKMFIDLMAMQTVYALVQESQKLYYVTLFTDRRVSFAFATFSIPAKLQRMRLTLDNTAFCNVLKLCILSRSNW</sequence>
<name>A0A1S8WPZ9_OPIVI</name>
<evidence type="ECO:0000313" key="1">
    <source>
        <dbReference type="EMBL" id="OON16559.1"/>
    </source>
</evidence>
<gene>
    <name evidence="1" type="ORF">X801_07627</name>
</gene>
<protein>
    <submittedName>
        <fullName evidence="1">Uncharacterized protein</fullName>
    </submittedName>
</protein>
<proteinExistence type="predicted"/>
<keyword evidence="2" id="KW-1185">Reference proteome</keyword>
<evidence type="ECO:0000313" key="2">
    <source>
        <dbReference type="Proteomes" id="UP000243686"/>
    </source>
</evidence>
<dbReference type="AlphaFoldDB" id="A0A1S8WPZ9"/>
<accession>A0A1S8WPZ9</accession>